<dbReference type="InterPro" id="IPR020846">
    <property type="entry name" value="MFS_dom"/>
</dbReference>
<feature type="transmembrane region" description="Helical" evidence="7">
    <location>
        <begin position="352"/>
        <end position="375"/>
    </location>
</feature>
<feature type="transmembrane region" description="Helical" evidence="7">
    <location>
        <begin position="99"/>
        <end position="120"/>
    </location>
</feature>
<dbReference type="RefSeq" id="WP_129893817.1">
    <property type="nucleotide sequence ID" value="NZ_CP035758.1"/>
</dbReference>
<evidence type="ECO:0000256" key="2">
    <source>
        <dbReference type="ARBA" id="ARBA00022448"/>
    </source>
</evidence>
<dbReference type="KEGG" id="kbs:EPA93_45005"/>
<feature type="signal peptide" evidence="8">
    <location>
        <begin position="1"/>
        <end position="20"/>
    </location>
</feature>
<feature type="transmembrane region" description="Helical" evidence="7">
    <location>
        <begin position="160"/>
        <end position="181"/>
    </location>
</feature>
<feature type="chain" id="PRO_5020365537" evidence="8">
    <location>
        <begin position="21"/>
        <end position="523"/>
    </location>
</feature>
<feature type="transmembrane region" description="Helical" evidence="7">
    <location>
        <begin position="74"/>
        <end position="93"/>
    </location>
</feature>
<protein>
    <submittedName>
        <fullName evidence="10">DHA2 family efflux MFS transporter permease subunit</fullName>
    </submittedName>
</protein>
<keyword evidence="11" id="KW-1185">Reference proteome</keyword>
<dbReference type="NCBIfam" id="TIGR00711">
    <property type="entry name" value="efflux_EmrB"/>
    <property type="match status" value="1"/>
</dbReference>
<dbReference type="Gene3D" id="1.20.1720.10">
    <property type="entry name" value="Multidrug resistance protein D"/>
    <property type="match status" value="1"/>
</dbReference>
<dbReference type="AlphaFoldDB" id="A0A4P6K3B7"/>
<dbReference type="PANTHER" id="PTHR23501">
    <property type="entry name" value="MAJOR FACILITATOR SUPERFAMILY"/>
    <property type="match status" value="1"/>
</dbReference>
<dbReference type="PRINTS" id="PR01036">
    <property type="entry name" value="TCRTETB"/>
</dbReference>
<evidence type="ECO:0000256" key="1">
    <source>
        <dbReference type="ARBA" id="ARBA00004651"/>
    </source>
</evidence>
<feature type="transmembrane region" description="Helical" evidence="7">
    <location>
        <begin position="293"/>
        <end position="311"/>
    </location>
</feature>
<keyword evidence="4 7" id="KW-0812">Transmembrane</keyword>
<evidence type="ECO:0000313" key="10">
    <source>
        <dbReference type="EMBL" id="QBD82748.1"/>
    </source>
</evidence>
<evidence type="ECO:0000256" key="5">
    <source>
        <dbReference type="ARBA" id="ARBA00022989"/>
    </source>
</evidence>
<evidence type="ECO:0000256" key="8">
    <source>
        <dbReference type="SAM" id="SignalP"/>
    </source>
</evidence>
<dbReference type="PROSITE" id="PS50850">
    <property type="entry name" value="MFS"/>
    <property type="match status" value="1"/>
</dbReference>
<evidence type="ECO:0000256" key="3">
    <source>
        <dbReference type="ARBA" id="ARBA00022475"/>
    </source>
</evidence>
<dbReference type="PANTHER" id="PTHR23501:SF191">
    <property type="entry name" value="VACUOLAR BASIC AMINO ACID TRANSPORTER 4"/>
    <property type="match status" value="1"/>
</dbReference>
<evidence type="ECO:0000259" key="9">
    <source>
        <dbReference type="PROSITE" id="PS50850"/>
    </source>
</evidence>
<keyword evidence="3" id="KW-1003">Cell membrane</keyword>
<evidence type="ECO:0000256" key="4">
    <source>
        <dbReference type="ARBA" id="ARBA00022692"/>
    </source>
</evidence>
<dbReference type="GO" id="GO:0022857">
    <property type="term" value="F:transmembrane transporter activity"/>
    <property type="evidence" value="ECO:0007669"/>
    <property type="project" value="InterPro"/>
</dbReference>
<feature type="transmembrane region" description="Helical" evidence="7">
    <location>
        <begin position="219"/>
        <end position="243"/>
    </location>
</feature>
<dbReference type="InterPro" id="IPR004638">
    <property type="entry name" value="EmrB-like"/>
</dbReference>
<comment type="subcellular location">
    <subcellularLocation>
        <location evidence="1">Cell membrane</location>
        <topology evidence="1">Multi-pass membrane protein</topology>
    </subcellularLocation>
</comment>
<dbReference type="FunFam" id="1.20.1720.10:FF:000004">
    <property type="entry name" value="EmrB/QacA family drug resistance transporter"/>
    <property type="match status" value="1"/>
</dbReference>
<proteinExistence type="predicted"/>
<dbReference type="Proteomes" id="UP000290365">
    <property type="component" value="Chromosome"/>
</dbReference>
<keyword evidence="8" id="KW-0732">Signal</keyword>
<feature type="transmembrane region" description="Helical" evidence="7">
    <location>
        <begin position="264"/>
        <end position="287"/>
    </location>
</feature>
<dbReference type="GO" id="GO:0005886">
    <property type="term" value="C:plasma membrane"/>
    <property type="evidence" value="ECO:0007669"/>
    <property type="project" value="UniProtKB-SubCell"/>
</dbReference>
<evidence type="ECO:0000256" key="7">
    <source>
        <dbReference type="SAM" id="Phobius"/>
    </source>
</evidence>
<name>A0A4P6K3B7_KTERU</name>
<accession>A0A4P6K3B7</accession>
<dbReference type="CDD" id="cd17502">
    <property type="entry name" value="MFS_Azr1_MDR_like"/>
    <property type="match status" value="1"/>
</dbReference>
<feature type="transmembrane region" description="Helical" evidence="7">
    <location>
        <begin position="132"/>
        <end position="154"/>
    </location>
</feature>
<dbReference type="Gene3D" id="1.20.1250.20">
    <property type="entry name" value="MFS general substrate transporter like domains"/>
    <property type="match status" value="1"/>
</dbReference>
<dbReference type="EMBL" id="CP035758">
    <property type="protein sequence ID" value="QBD82748.1"/>
    <property type="molecule type" value="Genomic_DNA"/>
</dbReference>
<dbReference type="InterPro" id="IPR011701">
    <property type="entry name" value="MFS"/>
</dbReference>
<dbReference type="OrthoDB" id="146256at2"/>
<sequence>MTKHAKFIITIALMLGMALAALDTTIVGTAMPSIVGKLGGITLYSWVFSIYLLTSTTTVPIYGKLADLYGRKPLFLFGTTLFLIGSVTSGLAQSMEQLIVFRAIQGLGAGAVMPIVLTIIGDIFNLEERAKVQGLFSGVWGLSSIVGPFVGGLIVDHFSWHWVFFINIPFGLVSMLLLIFTFKETVERKKHHLDYLGTLTLTGSVVALLFALLQGGTSWAWNSFQSIALFAATIVLFGLFAWAEQRAEEPILPFVLFKNRIITISSIGGIVLGILMFGITTYVPLFVQGVKGGSATSAGITLGPLLLAWPITSTISSKIIIKLGYRFTAVVGMLGAAAGVGMTALFNDQTSLTFIVVAMLLIGAGLGFASSAFILSVQNAVPWNLRGVATASTQFFRTMGGTVGVAIMGTILNAQMAVRFAPIYAHFADIASRLPHDIAPANVLLTPALRASLPMAFLTQLQTALSQSLFWVYGLMLVLAVIGFATMFSLPGGPAEKHAYKPTEEELAKHTSNEPVEMLSGMG</sequence>
<keyword evidence="6 7" id="KW-0472">Membrane</keyword>
<feature type="transmembrane region" description="Helical" evidence="7">
    <location>
        <begin position="470"/>
        <end position="490"/>
    </location>
</feature>
<keyword evidence="5 7" id="KW-1133">Transmembrane helix</keyword>
<feature type="transmembrane region" description="Helical" evidence="7">
    <location>
        <begin position="193"/>
        <end position="213"/>
    </location>
</feature>
<gene>
    <name evidence="10" type="ORF">EPA93_45005</name>
</gene>
<organism evidence="10 11">
    <name type="scientific">Ktedonosporobacter rubrisoli</name>
    <dbReference type="NCBI Taxonomy" id="2509675"/>
    <lineage>
        <taxon>Bacteria</taxon>
        <taxon>Bacillati</taxon>
        <taxon>Chloroflexota</taxon>
        <taxon>Ktedonobacteria</taxon>
        <taxon>Ktedonobacterales</taxon>
        <taxon>Ktedonosporobacteraceae</taxon>
        <taxon>Ktedonosporobacter</taxon>
    </lineage>
</organism>
<feature type="transmembrane region" description="Helical" evidence="7">
    <location>
        <begin position="44"/>
        <end position="62"/>
    </location>
</feature>
<keyword evidence="2" id="KW-0813">Transport</keyword>
<dbReference type="InterPro" id="IPR036259">
    <property type="entry name" value="MFS_trans_sf"/>
</dbReference>
<reference evidence="10 11" key="1">
    <citation type="submission" date="2019-01" db="EMBL/GenBank/DDBJ databases">
        <title>Ktedonosporobacter rubrisoli SCAWS-G2.</title>
        <authorList>
            <person name="Huang Y."/>
            <person name="Yan B."/>
        </authorList>
    </citation>
    <scope>NUCLEOTIDE SEQUENCE [LARGE SCALE GENOMIC DNA]</scope>
    <source>
        <strain evidence="10 11">SCAWS-G2</strain>
    </source>
</reference>
<feature type="transmembrane region" description="Helical" evidence="7">
    <location>
        <begin position="323"/>
        <end position="346"/>
    </location>
</feature>
<dbReference type="Pfam" id="PF07690">
    <property type="entry name" value="MFS_1"/>
    <property type="match status" value="1"/>
</dbReference>
<dbReference type="SUPFAM" id="SSF103473">
    <property type="entry name" value="MFS general substrate transporter"/>
    <property type="match status" value="1"/>
</dbReference>
<evidence type="ECO:0000313" key="11">
    <source>
        <dbReference type="Proteomes" id="UP000290365"/>
    </source>
</evidence>
<feature type="domain" description="Major facilitator superfamily (MFS) profile" evidence="9">
    <location>
        <begin position="9"/>
        <end position="492"/>
    </location>
</feature>
<evidence type="ECO:0000256" key="6">
    <source>
        <dbReference type="ARBA" id="ARBA00023136"/>
    </source>
</evidence>